<evidence type="ECO:0000313" key="2">
    <source>
        <dbReference type="EMBL" id="MBP1855397.1"/>
    </source>
</evidence>
<protein>
    <submittedName>
        <fullName evidence="2">SPP1 gp7 family putative phage head morphogenesis protein</fullName>
    </submittedName>
</protein>
<accession>A0ABS4EBU0</accession>
<comment type="caution">
    <text evidence="2">The sequence shown here is derived from an EMBL/GenBank/DDBJ whole genome shotgun (WGS) entry which is preliminary data.</text>
</comment>
<dbReference type="Proteomes" id="UP000767291">
    <property type="component" value="Unassembled WGS sequence"/>
</dbReference>
<gene>
    <name evidence="2" type="ORF">J2Z43_001792</name>
</gene>
<organism evidence="2 3">
    <name type="scientific">Metaclostridioides mangenotii</name>
    <dbReference type="NCBI Taxonomy" id="1540"/>
    <lineage>
        <taxon>Bacteria</taxon>
        <taxon>Bacillati</taxon>
        <taxon>Bacillota</taxon>
        <taxon>Clostridia</taxon>
        <taxon>Peptostreptococcales</taxon>
        <taxon>Peptostreptococcaceae</taxon>
        <taxon>Metaclostridioides</taxon>
    </lineage>
</organism>
<keyword evidence="3" id="KW-1185">Reference proteome</keyword>
<dbReference type="Pfam" id="PF04233">
    <property type="entry name" value="Phage_Mu_F"/>
    <property type="match status" value="1"/>
</dbReference>
<dbReference type="NCBIfam" id="TIGR01641">
    <property type="entry name" value="phageSPP1_gp7"/>
    <property type="match status" value="1"/>
</dbReference>
<feature type="domain" description="Phage head morphogenesis" evidence="1">
    <location>
        <begin position="210"/>
        <end position="313"/>
    </location>
</feature>
<name>A0ABS4EBU0_9FIRM</name>
<dbReference type="EMBL" id="JAGGJX010000003">
    <property type="protein sequence ID" value="MBP1855397.1"/>
    <property type="molecule type" value="Genomic_DNA"/>
</dbReference>
<evidence type="ECO:0000259" key="1">
    <source>
        <dbReference type="Pfam" id="PF04233"/>
    </source>
</evidence>
<dbReference type="InterPro" id="IPR006528">
    <property type="entry name" value="Phage_head_morphogenesis_dom"/>
</dbReference>
<dbReference type="RefSeq" id="WP_209456841.1">
    <property type="nucleotide sequence ID" value="NZ_BAAACS010000012.1"/>
</dbReference>
<sequence length="351" mass="41508">MANKKVKVKKRNREYWNYRFTYLEEVQHRKSKAHKYKVEQQYIKAMRDIEKQISNWYMRFAVNNEISYDEAKLLLNTKELKELQWDVKEYIKYGKENKVNQKWIRELENASAKAHITRLDALKLQIQNQIEVLFSEQYYSANSLMKDAYTSNYYHTAYEMAKGLGVATQIAALDINKINKVLSKPWTADGLDFSRRIWGKYRGELLYYLENDFVNSMIQGKDPKKLISELASKFDVPKRNAGNLIMTESAFFSSVARRDCFDDLGVEKYEIIATLDFKTSEKCKGMDTKVFLLSEYKIWVTAPPFHNFCRTTTAPWIEDLMTMRAARGKDGKVYYVPGNISYKEWYKKYVK</sequence>
<reference evidence="2 3" key="1">
    <citation type="submission" date="2021-03" db="EMBL/GenBank/DDBJ databases">
        <title>Genomic Encyclopedia of Type Strains, Phase IV (KMG-IV): sequencing the most valuable type-strain genomes for metagenomic binning, comparative biology and taxonomic classification.</title>
        <authorList>
            <person name="Goeker M."/>
        </authorList>
    </citation>
    <scope>NUCLEOTIDE SEQUENCE [LARGE SCALE GENOMIC DNA]</scope>
    <source>
        <strain evidence="2 3">DSM 1289</strain>
    </source>
</reference>
<proteinExistence type="predicted"/>
<evidence type="ECO:0000313" key="3">
    <source>
        <dbReference type="Proteomes" id="UP000767291"/>
    </source>
</evidence>